<gene>
    <name evidence="2" type="ordered locus">Amet_2893</name>
</gene>
<dbReference type="EMBL" id="CP000724">
    <property type="protein sequence ID" value="ABR49043.1"/>
    <property type="molecule type" value="Genomic_DNA"/>
</dbReference>
<dbReference type="Proteomes" id="UP000001572">
    <property type="component" value="Chromosome"/>
</dbReference>
<dbReference type="eggNOG" id="ENOG502ZF1B">
    <property type="taxonomic scope" value="Bacteria"/>
</dbReference>
<dbReference type="OrthoDB" id="1949854at2"/>
<dbReference type="KEGG" id="amt:Amet_2893"/>
<reference evidence="3" key="1">
    <citation type="journal article" date="2016" name="Genome Announc.">
        <title>Complete genome sequence of Alkaliphilus metalliredigens strain QYMF, an alkaliphilic and metal-reducing bacterium isolated from borax-contaminated leachate ponds.</title>
        <authorList>
            <person name="Hwang C."/>
            <person name="Copeland A."/>
            <person name="Lucas S."/>
            <person name="Lapidus A."/>
            <person name="Barry K."/>
            <person name="Detter J.C."/>
            <person name="Glavina Del Rio T."/>
            <person name="Hammon N."/>
            <person name="Israni S."/>
            <person name="Dalin E."/>
            <person name="Tice H."/>
            <person name="Pitluck S."/>
            <person name="Chertkov O."/>
            <person name="Brettin T."/>
            <person name="Bruce D."/>
            <person name="Han C."/>
            <person name="Schmutz J."/>
            <person name="Larimer F."/>
            <person name="Land M.L."/>
            <person name="Hauser L."/>
            <person name="Kyrpides N."/>
            <person name="Mikhailova N."/>
            <person name="Ye Q."/>
            <person name="Zhou J."/>
            <person name="Richardson P."/>
            <person name="Fields M.W."/>
        </authorList>
    </citation>
    <scope>NUCLEOTIDE SEQUENCE [LARGE SCALE GENOMIC DNA]</scope>
    <source>
        <strain evidence="3">QYMF</strain>
    </source>
</reference>
<evidence type="ECO:0000256" key="1">
    <source>
        <dbReference type="SAM" id="Phobius"/>
    </source>
</evidence>
<sequence length="390" mass="45104">MVSGMKAFIASIMIMLAFISIGIWERLLWVSSGIYIWNQLKHLKKQSIKQMQILLGGIVMGYIVMMILLGIWQYSIEVQHSVEVRHPMVHHVPSENVGVILLFEGESATYELPVVLRKIREEEGLLSQAFLPLHLFREKIRYEKVERGSHVIQSQKIQGKLKEQISSEHNLYVSYQNHPPFFEEVVFEAIKLGHSKLLIVPVILSENEGFLQTTDFVRNLNLMQEGIQIKTTYPLWDSDLMAQSFLQQVLNQTQSQRQDNIGVILLGEELGQGREGLQYVKQDLLFRQKVKDLMINEGFQLGRIRFSGLDGKHIEREMEKLMTYGVREMVILQTAHLDDEGTSRLVVEKASKKAQVPYTVNIRHIIGFEGNEFLVRELQQRIHLVTLQSW</sequence>
<dbReference type="SUPFAM" id="SSF53800">
    <property type="entry name" value="Chelatase"/>
    <property type="match status" value="1"/>
</dbReference>
<evidence type="ECO:0000313" key="3">
    <source>
        <dbReference type="Proteomes" id="UP000001572"/>
    </source>
</evidence>
<dbReference type="RefSeq" id="WP_012064011.1">
    <property type="nucleotide sequence ID" value="NC_009633.1"/>
</dbReference>
<protein>
    <submittedName>
        <fullName evidence="2">Uncharacterized protein</fullName>
    </submittedName>
</protein>
<organism evidence="2 3">
    <name type="scientific">Alkaliphilus metalliredigens (strain QYMF)</name>
    <dbReference type="NCBI Taxonomy" id="293826"/>
    <lineage>
        <taxon>Bacteria</taxon>
        <taxon>Bacillati</taxon>
        <taxon>Bacillota</taxon>
        <taxon>Clostridia</taxon>
        <taxon>Peptostreptococcales</taxon>
        <taxon>Natronincolaceae</taxon>
        <taxon>Alkaliphilus</taxon>
    </lineage>
</organism>
<keyword evidence="1" id="KW-0472">Membrane</keyword>
<dbReference type="STRING" id="293826.Amet_2893"/>
<name>A6TS75_ALKMQ</name>
<keyword evidence="1" id="KW-1133">Transmembrane helix</keyword>
<proteinExistence type="predicted"/>
<feature type="transmembrane region" description="Helical" evidence="1">
    <location>
        <begin position="51"/>
        <end position="72"/>
    </location>
</feature>
<keyword evidence="1" id="KW-0812">Transmembrane</keyword>
<evidence type="ECO:0000313" key="2">
    <source>
        <dbReference type="EMBL" id="ABR49043.1"/>
    </source>
</evidence>
<feature type="transmembrane region" description="Helical" evidence="1">
    <location>
        <begin position="6"/>
        <end position="30"/>
    </location>
</feature>
<accession>A6TS75</accession>
<dbReference type="HOGENOM" id="CLU_707208_0_0_9"/>
<dbReference type="AlphaFoldDB" id="A6TS75"/>
<keyword evidence="3" id="KW-1185">Reference proteome</keyword>